<dbReference type="EMBL" id="FTOM01000003">
    <property type="protein sequence ID" value="SIS73667.1"/>
    <property type="molecule type" value="Genomic_DNA"/>
</dbReference>
<accession>A0A1N7LIN8</accession>
<sequence>MNYEDSLKDGVVTLGGFGNTHERVISDLRGYWEALRGGRPVPARSDVDPRGIERALEYTFILERVAPGMARFRLAGMHLSDLMGMEVRGMPLTAFFTPVARRQVAEALERVFQGPEVAELTLTAEAGIGKPSMNARLLLLPLKSDLGDITRVLGCLVSAGEIGRTPRRFDVVSVDSKPVIAGRPVDMPAAIRPRPTQPETPAPAARPASTFRSPFSLPGNRAKTEEPRKPAPQPAGFAEEQRAFDSARRVLTPEERRAMLRLVKSED</sequence>
<proteinExistence type="predicted"/>
<evidence type="ECO:0000313" key="3">
    <source>
        <dbReference type="Proteomes" id="UP000186098"/>
    </source>
</evidence>
<dbReference type="InterPro" id="IPR009922">
    <property type="entry name" value="DUF1457"/>
</dbReference>
<reference evidence="3" key="1">
    <citation type="submission" date="2017-01" db="EMBL/GenBank/DDBJ databases">
        <authorList>
            <person name="Varghese N."/>
            <person name="Submissions S."/>
        </authorList>
    </citation>
    <scope>NUCLEOTIDE SEQUENCE [LARGE SCALE GENOMIC DNA]</scope>
    <source>
        <strain evidence="3">DSM 18714</strain>
    </source>
</reference>
<feature type="compositionally biased region" description="Basic and acidic residues" evidence="1">
    <location>
        <begin position="239"/>
        <end position="250"/>
    </location>
</feature>
<name>A0A1N7LIN8_9RHOB</name>
<dbReference type="OrthoDB" id="8478628at2"/>
<protein>
    <submittedName>
        <fullName evidence="2">PAS domain-containing protein</fullName>
    </submittedName>
</protein>
<dbReference type="RefSeq" id="WP_076365128.1">
    <property type="nucleotide sequence ID" value="NZ_FTOM01000003.1"/>
</dbReference>
<dbReference type="Pfam" id="PF07310">
    <property type="entry name" value="PAS_5"/>
    <property type="match status" value="1"/>
</dbReference>
<evidence type="ECO:0000313" key="2">
    <source>
        <dbReference type="EMBL" id="SIS73667.1"/>
    </source>
</evidence>
<dbReference type="AlphaFoldDB" id="A0A1N7LIN8"/>
<keyword evidence="3" id="KW-1185">Reference proteome</keyword>
<organism evidence="2 3">
    <name type="scientific">Phaeovulum vinaykumarii</name>
    <dbReference type="NCBI Taxonomy" id="407234"/>
    <lineage>
        <taxon>Bacteria</taxon>
        <taxon>Pseudomonadati</taxon>
        <taxon>Pseudomonadota</taxon>
        <taxon>Alphaproteobacteria</taxon>
        <taxon>Rhodobacterales</taxon>
        <taxon>Paracoccaceae</taxon>
        <taxon>Phaeovulum</taxon>
    </lineage>
</organism>
<feature type="region of interest" description="Disordered" evidence="1">
    <location>
        <begin position="187"/>
        <end position="250"/>
    </location>
</feature>
<dbReference type="Proteomes" id="UP000186098">
    <property type="component" value="Unassembled WGS sequence"/>
</dbReference>
<dbReference type="STRING" id="407234.SAMN05421795_10393"/>
<gene>
    <name evidence="2" type="ORF">SAMN05421795_10393</name>
</gene>
<evidence type="ECO:0000256" key="1">
    <source>
        <dbReference type="SAM" id="MobiDB-lite"/>
    </source>
</evidence>